<keyword evidence="1 2" id="KW-0728">SH3 domain</keyword>
<evidence type="ECO:0000313" key="4">
    <source>
        <dbReference type="EMBL" id="CAF0924681.1"/>
    </source>
</evidence>
<gene>
    <name evidence="4" type="ORF">OXX778_LOCUS12573</name>
</gene>
<comment type="caution">
    <text evidence="4">The sequence shown here is derived from an EMBL/GenBank/DDBJ whole genome shotgun (WGS) entry which is preliminary data.</text>
</comment>
<sequence>MKKSTSCSFFACFSTKARQLAKQNNFDYVDLDQLQAELNPKPEIPKKVKILETKNTPNEIYNFSTNDYEDITTNIHSTKIDPFSNDQTFDLIQTTHGNNISDISTFNKTLIQKYSVRRQLTSTQLTQQTRLLVNSGYYSQMEPISEIEQMGSTCSMDSMNSNYSTEESSTVFPSSIVTNTKTDNSDFNTDTYTIAESCTSDYTTTSYESTIVDNSIDPNVKLFTCIKSFKSEMQGDLSICKYDRVKLIYEIKKNKNDYLFVQSLTTKECGFVPKYCLKIV</sequence>
<feature type="domain" description="SH3" evidence="3">
    <location>
        <begin position="218"/>
        <end position="280"/>
    </location>
</feature>
<evidence type="ECO:0000256" key="2">
    <source>
        <dbReference type="PROSITE-ProRule" id="PRU00192"/>
    </source>
</evidence>
<name>A0A814B8J4_9BILA</name>
<dbReference type="SUPFAM" id="SSF50044">
    <property type="entry name" value="SH3-domain"/>
    <property type="match status" value="1"/>
</dbReference>
<dbReference type="AlphaFoldDB" id="A0A814B8J4"/>
<evidence type="ECO:0000313" key="5">
    <source>
        <dbReference type="Proteomes" id="UP000663879"/>
    </source>
</evidence>
<dbReference type="OrthoDB" id="10528420at2759"/>
<dbReference type="InterPro" id="IPR036028">
    <property type="entry name" value="SH3-like_dom_sf"/>
</dbReference>
<proteinExistence type="predicted"/>
<accession>A0A814B8J4</accession>
<evidence type="ECO:0000259" key="3">
    <source>
        <dbReference type="PROSITE" id="PS50002"/>
    </source>
</evidence>
<protein>
    <recommendedName>
        <fullName evidence="3">SH3 domain-containing protein</fullName>
    </recommendedName>
</protein>
<keyword evidence="5" id="KW-1185">Reference proteome</keyword>
<dbReference type="InterPro" id="IPR001452">
    <property type="entry name" value="SH3_domain"/>
</dbReference>
<dbReference type="Proteomes" id="UP000663879">
    <property type="component" value="Unassembled WGS sequence"/>
</dbReference>
<dbReference type="EMBL" id="CAJNOC010002298">
    <property type="protein sequence ID" value="CAF0924681.1"/>
    <property type="molecule type" value="Genomic_DNA"/>
</dbReference>
<dbReference type="PROSITE" id="PS50002">
    <property type="entry name" value="SH3"/>
    <property type="match status" value="1"/>
</dbReference>
<evidence type="ECO:0000256" key="1">
    <source>
        <dbReference type="ARBA" id="ARBA00022443"/>
    </source>
</evidence>
<organism evidence="4 5">
    <name type="scientific">Brachionus calyciflorus</name>
    <dbReference type="NCBI Taxonomy" id="104777"/>
    <lineage>
        <taxon>Eukaryota</taxon>
        <taxon>Metazoa</taxon>
        <taxon>Spiralia</taxon>
        <taxon>Gnathifera</taxon>
        <taxon>Rotifera</taxon>
        <taxon>Eurotatoria</taxon>
        <taxon>Monogononta</taxon>
        <taxon>Pseudotrocha</taxon>
        <taxon>Ploima</taxon>
        <taxon>Brachionidae</taxon>
        <taxon>Brachionus</taxon>
    </lineage>
</organism>
<reference evidence="4" key="1">
    <citation type="submission" date="2021-02" db="EMBL/GenBank/DDBJ databases">
        <authorList>
            <person name="Nowell W R."/>
        </authorList>
    </citation>
    <scope>NUCLEOTIDE SEQUENCE</scope>
    <source>
        <strain evidence="4">Ploen Becks lab</strain>
    </source>
</reference>